<sequence>MINRTFFAAPPLSPSPRTLLRIIPAHRTIHQTAYLSIYQRRHQDEKHLRRGTAQPRNDSLSPTPTPADDFLCKNKHVNALTPSRTSGESVSKSTDHCRVWIFCLVCRDGLRSLGSTDSPSLSPPSTFFCVKEGPLRDWVGGGGTKTFEPLSEMERLSNKKVRHCIMSGGFLIVSEVS</sequence>
<protein>
    <submittedName>
        <fullName evidence="2">Uncharacterized protein</fullName>
    </submittedName>
</protein>
<evidence type="ECO:0000313" key="3">
    <source>
        <dbReference type="Proteomes" id="UP001054945"/>
    </source>
</evidence>
<name>A0AAV4XGV1_CAEEX</name>
<accession>A0AAV4XGV1</accession>
<evidence type="ECO:0000256" key="1">
    <source>
        <dbReference type="SAM" id="MobiDB-lite"/>
    </source>
</evidence>
<dbReference type="EMBL" id="BPLR01000255">
    <property type="protein sequence ID" value="GIY93299.1"/>
    <property type="molecule type" value="Genomic_DNA"/>
</dbReference>
<organism evidence="2 3">
    <name type="scientific">Caerostris extrusa</name>
    <name type="common">Bark spider</name>
    <name type="synonym">Caerostris bankana</name>
    <dbReference type="NCBI Taxonomy" id="172846"/>
    <lineage>
        <taxon>Eukaryota</taxon>
        <taxon>Metazoa</taxon>
        <taxon>Ecdysozoa</taxon>
        <taxon>Arthropoda</taxon>
        <taxon>Chelicerata</taxon>
        <taxon>Arachnida</taxon>
        <taxon>Araneae</taxon>
        <taxon>Araneomorphae</taxon>
        <taxon>Entelegynae</taxon>
        <taxon>Araneoidea</taxon>
        <taxon>Araneidae</taxon>
        <taxon>Caerostris</taxon>
    </lineage>
</organism>
<dbReference type="Proteomes" id="UP001054945">
    <property type="component" value="Unassembled WGS sequence"/>
</dbReference>
<proteinExistence type="predicted"/>
<gene>
    <name evidence="2" type="ORF">CEXT_436891</name>
</gene>
<feature type="region of interest" description="Disordered" evidence="1">
    <location>
        <begin position="44"/>
        <end position="68"/>
    </location>
</feature>
<dbReference type="AlphaFoldDB" id="A0AAV4XGV1"/>
<evidence type="ECO:0000313" key="2">
    <source>
        <dbReference type="EMBL" id="GIY93299.1"/>
    </source>
</evidence>
<keyword evidence="3" id="KW-1185">Reference proteome</keyword>
<reference evidence="2 3" key="1">
    <citation type="submission" date="2021-06" db="EMBL/GenBank/DDBJ databases">
        <title>Caerostris extrusa draft genome.</title>
        <authorList>
            <person name="Kono N."/>
            <person name="Arakawa K."/>
        </authorList>
    </citation>
    <scope>NUCLEOTIDE SEQUENCE [LARGE SCALE GENOMIC DNA]</scope>
</reference>
<comment type="caution">
    <text evidence="2">The sequence shown here is derived from an EMBL/GenBank/DDBJ whole genome shotgun (WGS) entry which is preliminary data.</text>
</comment>